<dbReference type="PANTHER" id="PTHR42723:SF1">
    <property type="entry name" value="CHLOROPHYLL SYNTHASE, CHLOROPLASTIC"/>
    <property type="match status" value="1"/>
</dbReference>
<accession>A0A7K0BU13</accession>
<evidence type="ECO:0000256" key="1">
    <source>
        <dbReference type="ARBA" id="ARBA00004141"/>
    </source>
</evidence>
<comment type="caution">
    <text evidence="7">The sequence shown here is derived from an EMBL/GenBank/DDBJ whole genome shotgun (WGS) entry which is preliminary data.</text>
</comment>
<dbReference type="Proteomes" id="UP000487268">
    <property type="component" value="Unassembled WGS sequence"/>
</dbReference>
<dbReference type="InterPro" id="IPR000537">
    <property type="entry name" value="UbiA_prenyltransferase"/>
</dbReference>
<feature type="compositionally biased region" description="Low complexity" evidence="5">
    <location>
        <begin position="331"/>
        <end position="341"/>
    </location>
</feature>
<dbReference type="InterPro" id="IPR050475">
    <property type="entry name" value="Prenyltransferase_related"/>
</dbReference>
<proteinExistence type="predicted"/>
<gene>
    <name evidence="7" type="primary">cyoE</name>
    <name evidence="7" type="ORF">ACRB68_27200</name>
</gene>
<comment type="subcellular location">
    <subcellularLocation>
        <location evidence="1">Membrane</location>
        <topology evidence="1">Multi-pass membrane protein</topology>
    </subcellularLocation>
</comment>
<evidence type="ECO:0000313" key="7">
    <source>
        <dbReference type="EMBL" id="MQY04659.1"/>
    </source>
</evidence>
<dbReference type="EC" id="2.5.1.-" evidence="7"/>
<sequence>MSGHRFRRTLTAHLRTWRPYTLWYVGLVGLAGESLTREIAGGGRQAAGPLVAWLVPTLVWIAAHYLGDYLDRDLDAIGKPQRPIPSGQLRPSTALACGVILAAGACAVALIVNWRTLLILAGGIGGAVAYNGFFKARGLWGNLVRGALTGGALLFGAMMATSAPPIGLLPFVLVFSAHDAASNLVGTLRDVAGDREGGYATFAVRHGVRAGAWAAVALYGVAVAAAVAGLLVVPGGRWTSLAVTLVAAALGCHAFRVLFVPGRVPPWRAALRSHEVLVAERLVLADALLVPGLGLPVAIALLLPMLAVTLGTQRAMRSAHEFPPGDRAHTPGAAGPDGAGAVLSFTPARAERLR</sequence>
<keyword evidence="2 6" id="KW-0812">Transmembrane</keyword>
<dbReference type="AlphaFoldDB" id="A0A7K0BU13"/>
<organism evidence="7 8">
    <name type="scientific">Actinomadura macrotermitis</name>
    <dbReference type="NCBI Taxonomy" id="2585200"/>
    <lineage>
        <taxon>Bacteria</taxon>
        <taxon>Bacillati</taxon>
        <taxon>Actinomycetota</taxon>
        <taxon>Actinomycetes</taxon>
        <taxon>Streptosporangiales</taxon>
        <taxon>Thermomonosporaceae</taxon>
        <taxon>Actinomadura</taxon>
    </lineage>
</organism>
<keyword evidence="7" id="KW-0808">Transferase</keyword>
<dbReference type="EMBL" id="WEGH01000002">
    <property type="protein sequence ID" value="MQY04659.1"/>
    <property type="molecule type" value="Genomic_DNA"/>
</dbReference>
<keyword evidence="3 6" id="KW-1133">Transmembrane helix</keyword>
<feature type="transmembrane region" description="Helical" evidence="6">
    <location>
        <begin position="212"/>
        <end position="233"/>
    </location>
</feature>
<evidence type="ECO:0000313" key="8">
    <source>
        <dbReference type="Proteomes" id="UP000487268"/>
    </source>
</evidence>
<keyword evidence="8" id="KW-1185">Reference proteome</keyword>
<feature type="compositionally biased region" description="Basic and acidic residues" evidence="5">
    <location>
        <begin position="320"/>
        <end position="329"/>
    </location>
</feature>
<dbReference type="InterPro" id="IPR044878">
    <property type="entry name" value="UbiA_sf"/>
</dbReference>
<keyword evidence="4 6" id="KW-0472">Membrane</keyword>
<evidence type="ECO:0000256" key="6">
    <source>
        <dbReference type="SAM" id="Phobius"/>
    </source>
</evidence>
<dbReference type="GO" id="GO:0016020">
    <property type="term" value="C:membrane"/>
    <property type="evidence" value="ECO:0007669"/>
    <property type="project" value="UniProtKB-SubCell"/>
</dbReference>
<evidence type="ECO:0000256" key="2">
    <source>
        <dbReference type="ARBA" id="ARBA00022692"/>
    </source>
</evidence>
<feature type="transmembrane region" description="Helical" evidence="6">
    <location>
        <begin position="240"/>
        <end position="262"/>
    </location>
</feature>
<evidence type="ECO:0000256" key="4">
    <source>
        <dbReference type="ARBA" id="ARBA00023136"/>
    </source>
</evidence>
<evidence type="ECO:0000256" key="3">
    <source>
        <dbReference type="ARBA" id="ARBA00022989"/>
    </source>
</evidence>
<feature type="region of interest" description="Disordered" evidence="5">
    <location>
        <begin position="320"/>
        <end position="341"/>
    </location>
</feature>
<dbReference type="PANTHER" id="PTHR42723">
    <property type="entry name" value="CHLOROPHYLL SYNTHASE"/>
    <property type="match status" value="1"/>
</dbReference>
<name>A0A7K0BU13_9ACTN</name>
<dbReference type="CDD" id="cd13956">
    <property type="entry name" value="PT_UbiA"/>
    <property type="match status" value="1"/>
</dbReference>
<dbReference type="Pfam" id="PF01040">
    <property type="entry name" value="UbiA"/>
    <property type="match status" value="1"/>
</dbReference>
<feature type="transmembrane region" description="Helical" evidence="6">
    <location>
        <begin position="146"/>
        <end position="166"/>
    </location>
</feature>
<feature type="transmembrane region" description="Helical" evidence="6">
    <location>
        <begin position="88"/>
        <end position="111"/>
    </location>
</feature>
<feature type="transmembrane region" description="Helical" evidence="6">
    <location>
        <begin position="117"/>
        <end position="134"/>
    </location>
</feature>
<dbReference type="RefSeq" id="WP_194293305.1">
    <property type="nucleotide sequence ID" value="NZ_WEGH01000002.1"/>
</dbReference>
<feature type="transmembrane region" description="Helical" evidence="6">
    <location>
        <begin position="282"/>
        <end position="308"/>
    </location>
</feature>
<evidence type="ECO:0000256" key="5">
    <source>
        <dbReference type="SAM" id="MobiDB-lite"/>
    </source>
</evidence>
<reference evidence="7 8" key="1">
    <citation type="submission" date="2019-10" db="EMBL/GenBank/DDBJ databases">
        <title>Actinomadura rubteroloni sp. nov. and Actinomadura macrotermitis sp. nov., isolated from the gut of fungus growing-termite Macrotermes natalensis.</title>
        <authorList>
            <person name="Benndorf R."/>
            <person name="Martin K."/>
            <person name="Kuefner M."/>
            <person name="De Beer W."/>
            <person name="Kaster A.-K."/>
            <person name="Vollmers J."/>
            <person name="Poulsen M."/>
            <person name="Beemelmanns C."/>
        </authorList>
    </citation>
    <scope>NUCLEOTIDE SEQUENCE [LARGE SCALE GENOMIC DNA]</scope>
    <source>
        <strain evidence="7 8">RB68</strain>
    </source>
</reference>
<protein>
    <submittedName>
        <fullName evidence="7">Protoheme IX farnesyltransferase</fullName>
        <ecNumber evidence="7">2.5.1.-</ecNumber>
    </submittedName>
</protein>
<dbReference type="Gene3D" id="1.10.357.140">
    <property type="entry name" value="UbiA prenyltransferase"/>
    <property type="match status" value="1"/>
</dbReference>
<dbReference type="GO" id="GO:0016765">
    <property type="term" value="F:transferase activity, transferring alkyl or aryl (other than methyl) groups"/>
    <property type="evidence" value="ECO:0007669"/>
    <property type="project" value="InterPro"/>
</dbReference>